<dbReference type="RefSeq" id="WP_173301411.1">
    <property type="nucleotide sequence ID" value="NZ_JABRWQ010000004.1"/>
</dbReference>
<proteinExistence type="predicted"/>
<accession>A0ABX2E6P3</accession>
<dbReference type="EMBL" id="JABRWQ010000004">
    <property type="protein sequence ID" value="NRD23783.1"/>
    <property type="molecule type" value="Genomic_DNA"/>
</dbReference>
<dbReference type="Proteomes" id="UP000805085">
    <property type="component" value="Unassembled WGS sequence"/>
</dbReference>
<evidence type="ECO:0000313" key="3">
    <source>
        <dbReference type="Proteomes" id="UP000805085"/>
    </source>
</evidence>
<evidence type="ECO:0000313" key="2">
    <source>
        <dbReference type="EMBL" id="NRD23783.1"/>
    </source>
</evidence>
<keyword evidence="1" id="KW-0812">Transmembrane</keyword>
<reference evidence="2 3" key="1">
    <citation type="journal article" date="2015" name="Int. J. Syst. Evol. Microbiol.">
        <title>Winogradskyella litoriviva sp. nov., isolated from coastal seawater.</title>
        <authorList>
            <person name="Nedashkovskaya O.I."/>
            <person name="Kukhlevskiy A.D."/>
            <person name="Zhukova N.V."/>
            <person name="Kim S.J."/>
            <person name="Rhee S.K."/>
            <person name="Mikhailov V.V."/>
        </authorList>
    </citation>
    <scope>NUCLEOTIDE SEQUENCE [LARGE SCALE GENOMIC DNA]</scope>
    <source>
        <strain evidence="2 3">KMM6491</strain>
    </source>
</reference>
<keyword evidence="1" id="KW-0472">Membrane</keyword>
<protein>
    <recommendedName>
        <fullName evidence="4">Outer membrane protein beta-barrel domain-containing protein</fullName>
    </recommendedName>
</protein>
<comment type="caution">
    <text evidence="2">The sequence shown here is derived from an EMBL/GenBank/DDBJ whole genome shotgun (WGS) entry which is preliminary data.</text>
</comment>
<evidence type="ECO:0000256" key="1">
    <source>
        <dbReference type="SAM" id="Phobius"/>
    </source>
</evidence>
<keyword evidence="1" id="KW-1133">Transmembrane helix</keyword>
<feature type="transmembrane region" description="Helical" evidence="1">
    <location>
        <begin position="41"/>
        <end position="60"/>
    </location>
</feature>
<gene>
    <name evidence="2" type="ORF">HNV10_11050</name>
</gene>
<sequence length="485" mass="54420">MKKDDIEDLYSELEGFSKAPPEELWDNIEAKLHPEKKKRRLLIFWGSSAAVLVLFIGYFFTNLFENDRNSINIITDVEQSIESEEPIRSNQETIKTAVSTTYNNTNKDSLTEQLSVEKETLSNEKFKRLLTEGNKKSKFNKNQNQLTSTNNQLLQIEEDNTGELKNVLDLKNGNDVNEIYKFTNKYSKNAINKNVIKEADDKINNELEIKNKALIKFKKEKIIVSNDSASKVNNTGVLDLSTAIIAENENVNDSTQAVNKNLKWSVEVLGGLANTSSESSIQNTSINTASQNDFVYALKVGYALSNRLVVKSGIGKNILGQKISNINYTSTSVSFSGGNALSIVNNPDILFLLTETSFNDTSTIEGFSEEGTLQQQFGYVQVPLEFSYNLLKAKKIDLSVGFGGNVNFLTDNRVFIDNERIGESLGANSTIFGATMNSTISYSLAKKTILFLEPSYNYFEKPVDNINQSFKNTQFRALFGLRYKF</sequence>
<evidence type="ECO:0008006" key="4">
    <source>
        <dbReference type="Google" id="ProtNLM"/>
    </source>
</evidence>
<keyword evidence="3" id="KW-1185">Reference proteome</keyword>
<organism evidence="2 3">
    <name type="scientific">Winogradskyella litoriviva</name>
    <dbReference type="NCBI Taxonomy" id="1220182"/>
    <lineage>
        <taxon>Bacteria</taxon>
        <taxon>Pseudomonadati</taxon>
        <taxon>Bacteroidota</taxon>
        <taxon>Flavobacteriia</taxon>
        <taxon>Flavobacteriales</taxon>
        <taxon>Flavobacteriaceae</taxon>
        <taxon>Winogradskyella</taxon>
    </lineage>
</organism>
<name>A0ABX2E6P3_9FLAO</name>